<evidence type="ECO:0000256" key="3">
    <source>
        <dbReference type="ARBA" id="ARBA00022630"/>
    </source>
</evidence>
<dbReference type="EMBL" id="APVH01000033">
    <property type="protein sequence ID" value="EPX79797.1"/>
    <property type="molecule type" value="Genomic_DNA"/>
</dbReference>
<sequence>MTTEPQPSSVPGPHDVIVIGGGVNGTAALRELARAGYRVLLAEADDLGSGASGRSSRMLHCGLRYLESPRPLRDAIRHPLRFARALGMAREAMRARAELAEDASVGTRAIELGFPVWRDGPFPRWQLDAGLRLLGAVAPGGPPLDRRVLDAEATRAHPIGRHLRDPDDLRGMVAFREYLFDAPERICVDNALEAEAYGAALHLRSRAELRERGPDGLWRVGLEDAQGTREVTARAVLNMAGTWADDVGSFDRRLVRGTKGAHMVIRLPEGFAGRGIATVHRGGHPFYGLPLGGDRFYFGPTETLYEGDARGVRADADDLAFLLAEANHLLPGLNLSERDVEQCWAGVRPLTEDPDRPMGARERRVHDLGQGVLAMTAGPVMSHRSAGRRMLQEVSARIGKPATPGQRSLRTPAQAGDDAEALAVTHEHAPDLWGVLAPRTGAVWQGPLSRDRVEASAGRLAPLFGWNAEQTIRQVEQVLGRQDRVFGVPQTPDERRAEPAA</sequence>
<dbReference type="EC" id="1.1.5.3" evidence="7"/>
<dbReference type="GO" id="GO:0046168">
    <property type="term" value="P:glycerol-3-phosphate catabolic process"/>
    <property type="evidence" value="ECO:0007669"/>
    <property type="project" value="TreeGrafter"/>
</dbReference>
<dbReference type="OrthoDB" id="9766796at2"/>
<dbReference type="InterPro" id="IPR000447">
    <property type="entry name" value="G3P_DH_FAD-dep"/>
</dbReference>
<name>S9QJ08_9RHOB</name>
<evidence type="ECO:0000256" key="5">
    <source>
        <dbReference type="ARBA" id="ARBA00023002"/>
    </source>
</evidence>
<dbReference type="Proteomes" id="UP000015347">
    <property type="component" value="Unassembled WGS sequence"/>
</dbReference>
<gene>
    <name evidence="7" type="ORF">Salmuc_02558</name>
</gene>
<feature type="domain" description="FAD dependent oxidoreductase" evidence="6">
    <location>
        <begin position="15"/>
        <end position="383"/>
    </location>
</feature>
<dbReference type="eggNOG" id="COG0578">
    <property type="taxonomic scope" value="Bacteria"/>
</dbReference>
<proteinExistence type="inferred from homology"/>
<keyword evidence="4" id="KW-0274">FAD</keyword>
<keyword evidence="8" id="KW-1185">Reference proteome</keyword>
<dbReference type="PANTHER" id="PTHR11985">
    <property type="entry name" value="GLYCEROL-3-PHOSPHATE DEHYDROGENASE"/>
    <property type="match status" value="1"/>
</dbReference>
<keyword evidence="3" id="KW-0285">Flavoprotein</keyword>
<dbReference type="InterPro" id="IPR006076">
    <property type="entry name" value="FAD-dep_OxRdtase"/>
</dbReference>
<evidence type="ECO:0000256" key="1">
    <source>
        <dbReference type="ARBA" id="ARBA00001974"/>
    </source>
</evidence>
<reference evidence="8" key="1">
    <citation type="journal article" date="2014" name="Stand. Genomic Sci.">
        <title>Genome sequence of the exopolysaccharide-producing Salipiger mucosus type strain (DSM 16094(T)), a moderately halophilic member of the Roseobacter clade.</title>
        <authorList>
            <person name="Riedel T."/>
            <person name="Spring S."/>
            <person name="Fiebig A."/>
            <person name="Petersen J."/>
            <person name="Kyrpides N.C."/>
            <person name="Goker M."/>
            <person name="Klenk H.P."/>
        </authorList>
    </citation>
    <scope>NUCLEOTIDE SEQUENCE [LARGE SCALE GENOMIC DNA]</scope>
    <source>
        <strain evidence="8">DSM 16094</strain>
    </source>
</reference>
<dbReference type="HOGENOM" id="CLU_015740_5_1_5"/>
<comment type="similarity">
    <text evidence="2">Belongs to the FAD-dependent glycerol-3-phosphate dehydrogenase family.</text>
</comment>
<evidence type="ECO:0000256" key="2">
    <source>
        <dbReference type="ARBA" id="ARBA00007330"/>
    </source>
</evidence>
<comment type="caution">
    <text evidence="7">The sequence shown here is derived from an EMBL/GenBank/DDBJ whole genome shotgun (WGS) entry which is preliminary data.</text>
</comment>
<dbReference type="STRING" id="1123237.Salmuc_02558"/>
<protein>
    <submittedName>
        <fullName evidence="7">Glycerol-3-phosphate dehydrogenase</fullName>
        <ecNumber evidence="7">1.1.5.3</ecNumber>
    </submittedName>
</protein>
<evidence type="ECO:0000313" key="7">
    <source>
        <dbReference type="EMBL" id="EPX79797.1"/>
    </source>
</evidence>
<dbReference type="Pfam" id="PF01266">
    <property type="entry name" value="DAO"/>
    <property type="match status" value="1"/>
</dbReference>
<accession>S9QJ08</accession>
<dbReference type="SUPFAM" id="SSF51905">
    <property type="entry name" value="FAD/NAD(P)-binding domain"/>
    <property type="match status" value="1"/>
</dbReference>
<dbReference type="InterPro" id="IPR036188">
    <property type="entry name" value="FAD/NAD-bd_sf"/>
</dbReference>
<dbReference type="PRINTS" id="PR01001">
    <property type="entry name" value="FADG3PDH"/>
</dbReference>
<evidence type="ECO:0000259" key="6">
    <source>
        <dbReference type="Pfam" id="PF01266"/>
    </source>
</evidence>
<dbReference type="GO" id="GO:0004368">
    <property type="term" value="F:glycerol-3-phosphate dehydrogenase (quinone) activity"/>
    <property type="evidence" value="ECO:0007669"/>
    <property type="project" value="UniProtKB-EC"/>
</dbReference>
<comment type="cofactor">
    <cofactor evidence="1">
        <name>FAD</name>
        <dbReference type="ChEBI" id="CHEBI:57692"/>
    </cofactor>
</comment>
<keyword evidence="5 7" id="KW-0560">Oxidoreductase</keyword>
<organism evidence="7 8">
    <name type="scientific">Salipiger mucosus DSM 16094</name>
    <dbReference type="NCBI Taxonomy" id="1123237"/>
    <lineage>
        <taxon>Bacteria</taxon>
        <taxon>Pseudomonadati</taxon>
        <taxon>Pseudomonadota</taxon>
        <taxon>Alphaproteobacteria</taxon>
        <taxon>Rhodobacterales</taxon>
        <taxon>Roseobacteraceae</taxon>
        <taxon>Salipiger</taxon>
    </lineage>
</organism>
<dbReference type="AlphaFoldDB" id="S9QJ08"/>
<evidence type="ECO:0000256" key="4">
    <source>
        <dbReference type="ARBA" id="ARBA00022827"/>
    </source>
</evidence>
<dbReference type="RefSeq" id="WP_020042797.1">
    <property type="nucleotide sequence ID" value="NZ_KE557278.1"/>
</dbReference>
<dbReference type="Gene3D" id="3.50.50.60">
    <property type="entry name" value="FAD/NAD(P)-binding domain"/>
    <property type="match status" value="1"/>
</dbReference>
<evidence type="ECO:0000313" key="8">
    <source>
        <dbReference type="Proteomes" id="UP000015347"/>
    </source>
</evidence>
<dbReference type="PANTHER" id="PTHR11985:SF15">
    <property type="entry name" value="GLYCEROL-3-PHOSPHATE DEHYDROGENASE, MITOCHONDRIAL"/>
    <property type="match status" value="1"/>
</dbReference>
<dbReference type="Gene3D" id="3.30.9.10">
    <property type="entry name" value="D-Amino Acid Oxidase, subunit A, domain 2"/>
    <property type="match status" value="1"/>
</dbReference>